<evidence type="ECO:0000313" key="3">
    <source>
        <dbReference type="Proteomes" id="UP001610446"/>
    </source>
</evidence>
<keyword evidence="1" id="KW-0812">Transmembrane</keyword>
<proteinExistence type="predicted"/>
<feature type="transmembrane region" description="Helical" evidence="1">
    <location>
        <begin position="75"/>
        <end position="93"/>
    </location>
</feature>
<name>A0ABR4J869_9EURO</name>
<organism evidence="2 3">
    <name type="scientific">Aspergillus pseudoustus</name>
    <dbReference type="NCBI Taxonomy" id="1810923"/>
    <lineage>
        <taxon>Eukaryota</taxon>
        <taxon>Fungi</taxon>
        <taxon>Dikarya</taxon>
        <taxon>Ascomycota</taxon>
        <taxon>Pezizomycotina</taxon>
        <taxon>Eurotiomycetes</taxon>
        <taxon>Eurotiomycetidae</taxon>
        <taxon>Eurotiales</taxon>
        <taxon>Aspergillaceae</taxon>
        <taxon>Aspergillus</taxon>
        <taxon>Aspergillus subgen. Nidulantes</taxon>
    </lineage>
</organism>
<keyword evidence="1" id="KW-0472">Membrane</keyword>
<protein>
    <submittedName>
        <fullName evidence="2">Uncharacterized protein</fullName>
    </submittedName>
</protein>
<reference evidence="2 3" key="1">
    <citation type="submission" date="2024-07" db="EMBL/GenBank/DDBJ databases">
        <title>Section-level genome sequencing and comparative genomics of Aspergillus sections Usti and Cavernicolus.</title>
        <authorList>
            <consortium name="Lawrence Berkeley National Laboratory"/>
            <person name="Nybo J.L."/>
            <person name="Vesth T.C."/>
            <person name="Theobald S."/>
            <person name="Frisvad J.C."/>
            <person name="Larsen T.O."/>
            <person name="Kjaerboelling I."/>
            <person name="Rothschild-Mancinelli K."/>
            <person name="Lyhne E.K."/>
            <person name="Kogle M.E."/>
            <person name="Barry K."/>
            <person name="Clum A."/>
            <person name="Na H."/>
            <person name="Ledsgaard L."/>
            <person name="Lin J."/>
            <person name="Lipzen A."/>
            <person name="Kuo A."/>
            <person name="Riley R."/>
            <person name="Mondo S."/>
            <person name="Labutti K."/>
            <person name="Haridas S."/>
            <person name="Pangalinan J."/>
            <person name="Salamov A.A."/>
            <person name="Simmons B.A."/>
            <person name="Magnuson J.K."/>
            <person name="Chen J."/>
            <person name="Drula E."/>
            <person name="Henrissat B."/>
            <person name="Wiebenga A."/>
            <person name="Lubbers R.J."/>
            <person name="Gomes A.C."/>
            <person name="Makela M.R."/>
            <person name="Stajich J."/>
            <person name="Grigoriev I.V."/>
            <person name="Mortensen U.H."/>
            <person name="De Vries R.P."/>
            <person name="Baker S.E."/>
            <person name="Andersen M.R."/>
        </authorList>
    </citation>
    <scope>NUCLEOTIDE SEQUENCE [LARGE SCALE GENOMIC DNA]</scope>
    <source>
        <strain evidence="2 3">CBS 123904</strain>
    </source>
</reference>
<evidence type="ECO:0000313" key="2">
    <source>
        <dbReference type="EMBL" id="KAL2836149.1"/>
    </source>
</evidence>
<evidence type="ECO:0000256" key="1">
    <source>
        <dbReference type="SAM" id="Phobius"/>
    </source>
</evidence>
<sequence length="111" mass="12145">MIVRGKRWQLRSISSLVIGGDLLKIVVHFSGIHHHAPSCGWVGHSLTRLLMETVDLQGFWPLSTAFPSTRQRNRAAAPCFSFLLLSLPSFFVANGQSSLLVSINSSLVNGT</sequence>
<comment type="caution">
    <text evidence="2">The sequence shown here is derived from an EMBL/GenBank/DDBJ whole genome shotgun (WGS) entry which is preliminary data.</text>
</comment>
<gene>
    <name evidence="2" type="ORF">BJY01DRAFT_60480</name>
</gene>
<keyword evidence="3" id="KW-1185">Reference proteome</keyword>
<accession>A0ABR4J869</accession>
<dbReference type="EMBL" id="JBFXLU010000184">
    <property type="protein sequence ID" value="KAL2836149.1"/>
    <property type="molecule type" value="Genomic_DNA"/>
</dbReference>
<dbReference type="Proteomes" id="UP001610446">
    <property type="component" value="Unassembled WGS sequence"/>
</dbReference>
<keyword evidence="1" id="KW-1133">Transmembrane helix</keyword>